<proteinExistence type="predicted"/>
<dbReference type="Pfam" id="PF00135">
    <property type="entry name" value="COesterase"/>
    <property type="match status" value="1"/>
</dbReference>
<dbReference type="AlphaFoldDB" id="A0ABD7YRL4"/>
<feature type="domain" description="Carboxylesterase type B" evidence="1">
    <location>
        <begin position="76"/>
        <end position="314"/>
    </location>
</feature>
<sequence length="705" mass="77408">MKKIFAVMLGVALFGCRDDTTEFSFTPDPEEESPTPTIFETQIGGVTLQGLKEPISPVVPSSVAASSVVSSFSETVQGTNLVTIESFKGIPYAYSGDSSTEAFFFGKPNRFEHSVMLPLAKAAVEDNSFTDFGNICPQPDSSEYSETCLYLNIWRPNNTSANDKLPVYVYIHSGTFETGSGNLPNIIPDVAVAQSSMGNNPFIAVTFNYRLGLLGKLWVEDKGNTKGGNFAIGDQKRALEWVNQHIGDFGGDSANVTVFGQGAGATSINALQQTTTGDREANDNVAGNFFNRAIMQSLPLGLSFESYAAAKNQYDTLKTAKATLYPDLTINQLTVEQVLELQKQVKAEITGRLFGLPDQTIENMVSDILGWIDDGDSTQSIVAKLGVKYASDIASIEPRAKLLPFSPYIESHRECVKTFLGLCTEYKDYPGYHITSLAHEAPLKVPSIIGFNNNESDGYIAELKLLFLINVELLPGVKLIDVVLFLIGDSNDIRDLPNIPDIPAYTLISSILFADRLTDTPLRLDDFAPSTTPTTLEGIKEDLGKFNQLNNQLLYKCAVRDYAKTVTHDVAPTLYHFDYEASFNNQLLDGSIFDTIGNLACFGGKACNQAEIPFVFNRLYNQDGKKIAPNEGDLLLMGEVSRFWFSDDLFNPEYRYQENLDNVLMISNNSADDGGEINTNLTEWDATMNKGIDTETLDGICDALY</sequence>
<dbReference type="InterPro" id="IPR002018">
    <property type="entry name" value="CarbesteraseB"/>
</dbReference>
<dbReference type="InterPro" id="IPR029058">
    <property type="entry name" value="AB_hydrolase_fold"/>
</dbReference>
<gene>
    <name evidence="2" type="ORF">PYE67_18905</name>
</gene>
<reference evidence="2 3" key="1">
    <citation type="submission" date="2022-02" db="EMBL/GenBank/DDBJ databases">
        <title>Emergence and expansion in Europe of a Vibrio aestuarianus clonal complex pathogenic for oysters.</title>
        <authorList>
            <person name="Mesnil A."/>
            <person name="Travers M.-A."/>
        </authorList>
    </citation>
    <scope>NUCLEOTIDE SEQUENCE [LARGE SCALE GENOMIC DNA]</scope>
    <source>
        <strain evidence="2 3">U17</strain>
    </source>
</reference>
<dbReference type="PANTHER" id="PTHR11559">
    <property type="entry name" value="CARBOXYLESTERASE"/>
    <property type="match status" value="1"/>
</dbReference>
<dbReference type="EMBL" id="CP118712">
    <property type="protein sequence ID" value="WGK87004.1"/>
    <property type="molecule type" value="Genomic_DNA"/>
</dbReference>
<evidence type="ECO:0000313" key="3">
    <source>
        <dbReference type="Proteomes" id="UP001241226"/>
    </source>
</evidence>
<protein>
    <submittedName>
        <fullName evidence="2">Carboxylesterase family protein</fullName>
    </submittedName>
</protein>
<dbReference type="InterPro" id="IPR050309">
    <property type="entry name" value="Type-B_Carboxylest/Lipase"/>
</dbReference>
<accession>A0ABD7YRL4</accession>
<dbReference type="PROSITE" id="PS51257">
    <property type="entry name" value="PROKAR_LIPOPROTEIN"/>
    <property type="match status" value="1"/>
</dbReference>
<dbReference type="Gene3D" id="3.40.50.1820">
    <property type="entry name" value="alpha/beta hydrolase"/>
    <property type="match status" value="1"/>
</dbReference>
<dbReference type="RefSeq" id="WP_261928014.1">
    <property type="nucleotide sequence ID" value="NZ_CALYLG010000378.1"/>
</dbReference>
<dbReference type="Proteomes" id="UP001241226">
    <property type="component" value="Chromosome 2"/>
</dbReference>
<evidence type="ECO:0000313" key="2">
    <source>
        <dbReference type="EMBL" id="WGK87004.1"/>
    </source>
</evidence>
<name>A0ABD7YRL4_9VIBR</name>
<evidence type="ECO:0000259" key="1">
    <source>
        <dbReference type="Pfam" id="PF00135"/>
    </source>
</evidence>
<dbReference type="SUPFAM" id="SSF53474">
    <property type="entry name" value="alpha/beta-Hydrolases"/>
    <property type="match status" value="1"/>
</dbReference>
<organism evidence="2 3">
    <name type="scientific">Vibrio aestuarianus</name>
    <dbReference type="NCBI Taxonomy" id="28171"/>
    <lineage>
        <taxon>Bacteria</taxon>
        <taxon>Pseudomonadati</taxon>
        <taxon>Pseudomonadota</taxon>
        <taxon>Gammaproteobacteria</taxon>
        <taxon>Vibrionales</taxon>
        <taxon>Vibrionaceae</taxon>
        <taxon>Vibrio</taxon>
    </lineage>
</organism>